<dbReference type="InterPro" id="IPR053151">
    <property type="entry name" value="RNase_H-like"/>
</dbReference>
<evidence type="ECO:0000313" key="3">
    <source>
        <dbReference type="Proteomes" id="UP001291623"/>
    </source>
</evidence>
<sequence length="120" mass="13167">MGADPVEVHSHAGCIRGDLNSRKGSQVGVAVRLLRQSGVYLCALERVAAAGAFRDHKGDWILGFQQKCYANSPLHAELLALEKGLQLANKRNLYPIEIELDSTEAINAVFNGNELYYNLI</sequence>
<dbReference type="Proteomes" id="UP001291623">
    <property type="component" value="Unassembled WGS sequence"/>
</dbReference>
<evidence type="ECO:0000259" key="1">
    <source>
        <dbReference type="Pfam" id="PF13456"/>
    </source>
</evidence>
<comment type="caution">
    <text evidence="2">The sequence shown here is derived from an EMBL/GenBank/DDBJ whole genome shotgun (WGS) entry which is preliminary data.</text>
</comment>
<dbReference type="PANTHER" id="PTHR47723:SF19">
    <property type="entry name" value="POLYNUCLEOTIDYL TRANSFERASE, RIBONUCLEASE H-LIKE SUPERFAMILY PROTEIN"/>
    <property type="match status" value="1"/>
</dbReference>
<feature type="domain" description="RNase H type-1" evidence="1">
    <location>
        <begin position="40"/>
        <end position="112"/>
    </location>
</feature>
<dbReference type="AlphaFoldDB" id="A0AAE1RWB1"/>
<dbReference type="GO" id="GO:0003676">
    <property type="term" value="F:nucleic acid binding"/>
    <property type="evidence" value="ECO:0007669"/>
    <property type="project" value="InterPro"/>
</dbReference>
<dbReference type="EMBL" id="JAVYJV010000011">
    <property type="protein sequence ID" value="KAK4359804.1"/>
    <property type="molecule type" value="Genomic_DNA"/>
</dbReference>
<dbReference type="GO" id="GO:0004523">
    <property type="term" value="F:RNA-DNA hybrid ribonuclease activity"/>
    <property type="evidence" value="ECO:0007669"/>
    <property type="project" value="InterPro"/>
</dbReference>
<dbReference type="InterPro" id="IPR044730">
    <property type="entry name" value="RNase_H-like_dom_plant"/>
</dbReference>
<dbReference type="PANTHER" id="PTHR47723">
    <property type="entry name" value="OS05G0353850 PROTEIN"/>
    <property type="match status" value="1"/>
</dbReference>
<evidence type="ECO:0000313" key="2">
    <source>
        <dbReference type="EMBL" id="KAK4359804.1"/>
    </source>
</evidence>
<dbReference type="InterPro" id="IPR002156">
    <property type="entry name" value="RNaseH_domain"/>
</dbReference>
<dbReference type="Pfam" id="PF13456">
    <property type="entry name" value="RVT_3"/>
    <property type="match status" value="1"/>
</dbReference>
<keyword evidence="3" id="KW-1185">Reference proteome</keyword>
<dbReference type="SUPFAM" id="SSF53098">
    <property type="entry name" value="Ribonuclease H-like"/>
    <property type="match status" value="1"/>
</dbReference>
<reference evidence="2" key="1">
    <citation type="submission" date="2023-12" db="EMBL/GenBank/DDBJ databases">
        <title>Genome assembly of Anisodus tanguticus.</title>
        <authorList>
            <person name="Wang Y.-J."/>
        </authorList>
    </citation>
    <scope>NUCLEOTIDE SEQUENCE</scope>
    <source>
        <strain evidence="2">KB-2021</strain>
        <tissue evidence="2">Leaf</tissue>
    </source>
</reference>
<organism evidence="2 3">
    <name type="scientific">Anisodus tanguticus</name>
    <dbReference type="NCBI Taxonomy" id="243964"/>
    <lineage>
        <taxon>Eukaryota</taxon>
        <taxon>Viridiplantae</taxon>
        <taxon>Streptophyta</taxon>
        <taxon>Embryophyta</taxon>
        <taxon>Tracheophyta</taxon>
        <taxon>Spermatophyta</taxon>
        <taxon>Magnoliopsida</taxon>
        <taxon>eudicotyledons</taxon>
        <taxon>Gunneridae</taxon>
        <taxon>Pentapetalae</taxon>
        <taxon>asterids</taxon>
        <taxon>lamiids</taxon>
        <taxon>Solanales</taxon>
        <taxon>Solanaceae</taxon>
        <taxon>Solanoideae</taxon>
        <taxon>Hyoscyameae</taxon>
        <taxon>Anisodus</taxon>
    </lineage>
</organism>
<protein>
    <recommendedName>
        <fullName evidence="1">RNase H type-1 domain-containing protein</fullName>
    </recommendedName>
</protein>
<dbReference type="InterPro" id="IPR036397">
    <property type="entry name" value="RNaseH_sf"/>
</dbReference>
<dbReference type="InterPro" id="IPR012337">
    <property type="entry name" value="RNaseH-like_sf"/>
</dbReference>
<dbReference type="CDD" id="cd06222">
    <property type="entry name" value="RNase_H_like"/>
    <property type="match status" value="1"/>
</dbReference>
<accession>A0AAE1RWB1</accession>
<proteinExistence type="predicted"/>
<dbReference type="Gene3D" id="3.30.420.10">
    <property type="entry name" value="Ribonuclease H-like superfamily/Ribonuclease H"/>
    <property type="match status" value="1"/>
</dbReference>
<gene>
    <name evidence="2" type="ORF">RND71_022033</name>
</gene>
<name>A0AAE1RWB1_9SOLA</name>